<dbReference type="PROSITE" id="PS50935">
    <property type="entry name" value="SSB"/>
    <property type="match status" value="1"/>
</dbReference>
<dbReference type="InterPro" id="IPR012340">
    <property type="entry name" value="NA-bd_OB-fold"/>
</dbReference>
<organism evidence="4 5">
    <name type="scientific">Novosphingobium pituita</name>
    <dbReference type="NCBI Taxonomy" id="3056842"/>
    <lineage>
        <taxon>Bacteria</taxon>
        <taxon>Pseudomonadati</taxon>
        <taxon>Pseudomonadota</taxon>
        <taxon>Alphaproteobacteria</taxon>
        <taxon>Sphingomonadales</taxon>
        <taxon>Sphingomonadaceae</taxon>
        <taxon>Novosphingobium</taxon>
    </lineage>
</organism>
<gene>
    <name evidence="4" type="ORF">NUTIK01_32200</name>
</gene>
<comment type="caution">
    <text evidence="4">The sequence shown here is derived from an EMBL/GenBank/DDBJ whole genome shotgun (WGS) entry which is preliminary data.</text>
</comment>
<dbReference type="CDD" id="cd04496">
    <property type="entry name" value="SSB_OBF"/>
    <property type="match status" value="1"/>
</dbReference>
<dbReference type="SUPFAM" id="SSF50249">
    <property type="entry name" value="Nucleic acid-binding proteins"/>
    <property type="match status" value="1"/>
</dbReference>
<dbReference type="Proteomes" id="UP001187221">
    <property type="component" value="Unassembled WGS sequence"/>
</dbReference>
<keyword evidence="1 3" id="KW-0238">DNA-binding</keyword>
<keyword evidence="5" id="KW-1185">Reference proteome</keyword>
<protein>
    <recommendedName>
        <fullName evidence="3">Single-stranded DNA-binding protein</fullName>
    </recommendedName>
</protein>
<keyword evidence="2" id="KW-0233">DNA recombination</keyword>
<dbReference type="PIRSF" id="PIRSF002070">
    <property type="entry name" value="SSB"/>
    <property type="match status" value="1"/>
</dbReference>
<name>A0ABQ6PB62_9SPHN</name>
<dbReference type="InterPro" id="IPR000424">
    <property type="entry name" value="Primosome_PriB/ssb"/>
</dbReference>
<evidence type="ECO:0000313" key="5">
    <source>
        <dbReference type="Proteomes" id="UP001187221"/>
    </source>
</evidence>
<proteinExistence type="predicted"/>
<reference evidence="4 5" key="1">
    <citation type="submission" date="2023-06" db="EMBL/GenBank/DDBJ databases">
        <title>Draft genome sequence of Novosphingobium sp. strain IK01.</title>
        <authorList>
            <person name="Hatamoto M."/>
            <person name="Ikarashi T."/>
            <person name="Yamaguchi T."/>
        </authorList>
    </citation>
    <scope>NUCLEOTIDE SEQUENCE [LARGE SCALE GENOMIC DNA]</scope>
    <source>
        <strain evidence="4 5">IK01</strain>
    </source>
</reference>
<evidence type="ECO:0000313" key="4">
    <source>
        <dbReference type="EMBL" id="GMM62443.1"/>
    </source>
</evidence>
<dbReference type="InterPro" id="IPR011344">
    <property type="entry name" value="ssDNA-bd"/>
</dbReference>
<sequence>MRNFAEFRIIGRVGRTEVLEKVAYINVAANYGRKIGGQWEGDTHWNRVTVFGKAMERVEALGRGDLIHIVGRVRQTQYEREGQTVYSVDLIADGFATLSQHGDPADFGRDD</sequence>
<accession>A0ABQ6PB62</accession>
<evidence type="ECO:0000256" key="1">
    <source>
        <dbReference type="ARBA" id="ARBA00023125"/>
    </source>
</evidence>
<dbReference type="EMBL" id="BTFW01000002">
    <property type="protein sequence ID" value="GMM62443.1"/>
    <property type="molecule type" value="Genomic_DNA"/>
</dbReference>
<evidence type="ECO:0000256" key="3">
    <source>
        <dbReference type="PIRNR" id="PIRNR002070"/>
    </source>
</evidence>
<evidence type="ECO:0000256" key="2">
    <source>
        <dbReference type="ARBA" id="ARBA00023172"/>
    </source>
</evidence>
<dbReference type="RefSeq" id="WP_317976187.1">
    <property type="nucleotide sequence ID" value="NZ_BTFW01000002.1"/>
</dbReference>
<dbReference type="Gene3D" id="2.40.50.140">
    <property type="entry name" value="Nucleic acid-binding proteins"/>
    <property type="match status" value="1"/>
</dbReference>
<dbReference type="Pfam" id="PF00436">
    <property type="entry name" value="SSB"/>
    <property type="match status" value="1"/>
</dbReference>